<evidence type="ECO:0000313" key="2">
    <source>
        <dbReference type="Proteomes" id="UP000009168"/>
    </source>
</evidence>
<dbReference type="RefSeq" id="XP_001029769.1">
    <property type="nucleotide sequence ID" value="XM_001029769.1"/>
</dbReference>
<keyword evidence="2" id="KW-1185">Reference proteome</keyword>
<organism evidence="1 2">
    <name type="scientific">Tetrahymena thermophila (strain SB210)</name>
    <dbReference type="NCBI Taxonomy" id="312017"/>
    <lineage>
        <taxon>Eukaryota</taxon>
        <taxon>Sar</taxon>
        <taxon>Alveolata</taxon>
        <taxon>Ciliophora</taxon>
        <taxon>Intramacronucleata</taxon>
        <taxon>Oligohymenophorea</taxon>
        <taxon>Hymenostomatida</taxon>
        <taxon>Tetrahymenina</taxon>
        <taxon>Tetrahymenidae</taxon>
        <taxon>Tetrahymena</taxon>
    </lineage>
</organism>
<protein>
    <submittedName>
        <fullName evidence="1">Uncharacterized protein</fullName>
    </submittedName>
</protein>
<accession>Q229Y1</accession>
<dbReference type="Proteomes" id="UP000009168">
    <property type="component" value="Unassembled WGS sequence"/>
</dbReference>
<dbReference type="HOGENOM" id="CLU_096666_0_0_1"/>
<evidence type="ECO:0000313" key="1">
    <source>
        <dbReference type="EMBL" id="EAR82106.1"/>
    </source>
</evidence>
<reference evidence="2" key="1">
    <citation type="journal article" date="2006" name="PLoS Biol.">
        <title>Macronuclear genome sequence of the ciliate Tetrahymena thermophila, a model eukaryote.</title>
        <authorList>
            <person name="Eisen J.A."/>
            <person name="Coyne R.S."/>
            <person name="Wu M."/>
            <person name="Wu D."/>
            <person name="Thiagarajan M."/>
            <person name="Wortman J.R."/>
            <person name="Badger J.H."/>
            <person name="Ren Q."/>
            <person name="Amedeo P."/>
            <person name="Jones K.M."/>
            <person name="Tallon L.J."/>
            <person name="Delcher A.L."/>
            <person name="Salzberg S.L."/>
            <person name="Silva J.C."/>
            <person name="Haas B.J."/>
            <person name="Majoros W.H."/>
            <person name="Farzad M."/>
            <person name="Carlton J.M."/>
            <person name="Smith R.K. Jr."/>
            <person name="Garg J."/>
            <person name="Pearlman R.E."/>
            <person name="Karrer K.M."/>
            <person name="Sun L."/>
            <person name="Manning G."/>
            <person name="Elde N.C."/>
            <person name="Turkewitz A.P."/>
            <person name="Asai D.J."/>
            <person name="Wilkes D.E."/>
            <person name="Wang Y."/>
            <person name="Cai H."/>
            <person name="Collins K."/>
            <person name="Stewart B.A."/>
            <person name="Lee S.R."/>
            <person name="Wilamowska K."/>
            <person name="Weinberg Z."/>
            <person name="Ruzzo W.L."/>
            <person name="Wloga D."/>
            <person name="Gaertig J."/>
            <person name="Frankel J."/>
            <person name="Tsao C.-C."/>
            <person name="Gorovsky M.A."/>
            <person name="Keeling P.J."/>
            <person name="Waller R.F."/>
            <person name="Patron N.J."/>
            <person name="Cherry J.M."/>
            <person name="Stover N.A."/>
            <person name="Krieger C.J."/>
            <person name="del Toro C."/>
            <person name="Ryder H.F."/>
            <person name="Williamson S.C."/>
            <person name="Barbeau R.A."/>
            <person name="Hamilton E.P."/>
            <person name="Orias E."/>
        </authorList>
    </citation>
    <scope>NUCLEOTIDE SEQUENCE [LARGE SCALE GENOMIC DNA]</scope>
    <source>
        <strain evidence="2">SB210</strain>
    </source>
</reference>
<dbReference type="InterPro" id="IPR028008">
    <property type="entry name" value="DUF4441"/>
</dbReference>
<gene>
    <name evidence="1" type="ORF">TTHERM_01309150</name>
</gene>
<dbReference type="KEGG" id="tet:TTHERM_01309150"/>
<proteinExistence type="predicted"/>
<dbReference type="InParanoid" id="Q229Y1"/>
<dbReference type="GeneID" id="7834786"/>
<sequence length="252" mass="29850">MMVKFEESQNALHQNIIVKMEDQQLIYNREFRSESIESQNSSCSLSSPFLISSSLQQNSLDQITNQQSSDLPKLFEELSQEQMIQHILISSYSPQHKDLCQYLATLIPFYKNEWKGFNDDDDNYLVYCFNYYKEANNTVKNLVRSFITYMKKKCDSLIIECMDSENKDITSIQKNFKKFVGKQSINNNFLQKIIQSDRYGIQFQYYLKVYSFHWLAKSKITNKYAHLIAIFFILRCFSNQTLIDEITAYKKD</sequence>
<dbReference type="AlphaFoldDB" id="Q229Y1"/>
<dbReference type="EMBL" id="GG662559">
    <property type="protein sequence ID" value="EAR82106.1"/>
    <property type="molecule type" value="Genomic_DNA"/>
</dbReference>
<name>Q229Y1_TETTS</name>
<dbReference type="Pfam" id="PF14536">
    <property type="entry name" value="DUF4441"/>
    <property type="match status" value="1"/>
</dbReference>